<keyword evidence="1" id="KW-0143">Chaperone</keyword>
<proteinExistence type="inferred from homology"/>
<evidence type="ECO:0000313" key="3">
    <source>
        <dbReference type="EMBL" id="KAK9729667.1"/>
    </source>
</evidence>
<comment type="caution">
    <text evidence="3">The sequence shown here is derived from an EMBL/GenBank/DDBJ whole genome shotgun (WGS) entry which is preliminary data.</text>
</comment>
<comment type="similarity">
    <text evidence="2">Belongs to the POMP/UMP1 family.</text>
</comment>
<accession>A0ABR2WBR9</accession>
<dbReference type="PANTHER" id="PTHR12828">
    <property type="entry name" value="PROTEASOME MATURATION PROTEIN UMP1"/>
    <property type="match status" value="1"/>
</dbReference>
<dbReference type="EMBL" id="JASJQH010006877">
    <property type="protein sequence ID" value="KAK9729667.1"/>
    <property type="molecule type" value="Genomic_DNA"/>
</dbReference>
<keyword evidence="4" id="KW-1185">Reference proteome</keyword>
<organism evidence="3 4">
    <name type="scientific">Basidiobolus ranarum</name>
    <dbReference type="NCBI Taxonomy" id="34480"/>
    <lineage>
        <taxon>Eukaryota</taxon>
        <taxon>Fungi</taxon>
        <taxon>Fungi incertae sedis</taxon>
        <taxon>Zoopagomycota</taxon>
        <taxon>Entomophthoromycotina</taxon>
        <taxon>Basidiobolomycetes</taxon>
        <taxon>Basidiobolales</taxon>
        <taxon>Basidiobolaceae</taxon>
        <taxon>Basidiobolus</taxon>
    </lineage>
</organism>
<evidence type="ECO:0000256" key="2">
    <source>
        <dbReference type="ARBA" id="ARBA00043974"/>
    </source>
</evidence>
<evidence type="ECO:0008006" key="5">
    <source>
        <dbReference type="Google" id="ProtNLM"/>
    </source>
</evidence>
<reference evidence="3 4" key="1">
    <citation type="submission" date="2023-04" db="EMBL/GenBank/DDBJ databases">
        <title>Genome of Basidiobolus ranarum AG-B5.</title>
        <authorList>
            <person name="Stajich J.E."/>
            <person name="Carter-House D."/>
            <person name="Gryganskyi A."/>
        </authorList>
    </citation>
    <scope>NUCLEOTIDE SEQUENCE [LARGE SCALE GENOMIC DNA]</scope>
    <source>
        <strain evidence="3 4">AG-B5</strain>
    </source>
</reference>
<gene>
    <name evidence="3" type="ORF">K7432_000074</name>
</gene>
<dbReference type="InterPro" id="IPR008012">
    <property type="entry name" value="Ump1"/>
</dbReference>
<dbReference type="Pfam" id="PF05348">
    <property type="entry name" value="UMP1"/>
    <property type="match status" value="1"/>
</dbReference>
<dbReference type="PANTHER" id="PTHR12828:SF3">
    <property type="entry name" value="PROTEASOME MATURATION PROTEIN"/>
    <property type="match status" value="1"/>
</dbReference>
<name>A0ABR2WBR9_9FUNG</name>
<dbReference type="Proteomes" id="UP001479436">
    <property type="component" value="Unassembled WGS sequence"/>
</dbReference>
<protein>
    <recommendedName>
        <fullName evidence="5">Proteasome maturation factor UMP1</fullName>
    </recommendedName>
</protein>
<evidence type="ECO:0000256" key="1">
    <source>
        <dbReference type="ARBA" id="ARBA00023186"/>
    </source>
</evidence>
<evidence type="ECO:0000313" key="4">
    <source>
        <dbReference type="Proteomes" id="UP001479436"/>
    </source>
</evidence>
<sequence>MASNSLRIFPSNYSSESEKHSFSETTNSFKVHDTLRHGFKSVASDVTAGHPLESKLENWDETQTNLKLNMQRQLYGIHAPVRLLMERDIVSRNRRLPVLPSSNFGLDILTGKDEHIDFEDYLNDPALSTQMMDVHVSMEHRLGMKF</sequence>